<dbReference type="InterPro" id="IPR039856">
    <property type="entry name" value="EMC2-like"/>
</dbReference>
<comment type="similarity">
    <text evidence="3">Belongs to the EMC2 family.</text>
</comment>
<name>A0A8H7Z9L1_9ASCO</name>
<dbReference type="RefSeq" id="XP_067546908.1">
    <property type="nucleotide sequence ID" value="XM_067694603.1"/>
</dbReference>
<dbReference type="EMBL" id="JAEOAQ010000007">
    <property type="protein sequence ID" value="KAG5417792.1"/>
    <property type="molecule type" value="Genomic_DNA"/>
</dbReference>
<feature type="repeat" description="TPR" evidence="2">
    <location>
        <begin position="152"/>
        <end position="185"/>
    </location>
</feature>
<keyword evidence="1 2" id="KW-0802">TPR repeat</keyword>
<evidence type="ECO:0000256" key="4">
    <source>
        <dbReference type="SAM" id="Coils"/>
    </source>
</evidence>
<evidence type="ECO:0000313" key="5">
    <source>
        <dbReference type="EMBL" id="KAG5417792.1"/>
    </source>
</evidence>
<comment type="function">
    <text evidence="3">Part of the endoplasmic reticulum membrane protein complex (EMC) that enables the energy-independent insertion into endoplasmic reticulum membranes of newly synthesized membrane proteins.</text>
</comment>
<dbReference type="InterPro" id="IPR011990">
    <property type="entry name" value="TPR-like_helical_dom_sf"/>
</dbReference>
<dbReference type="AlphaFoldDB" id="A0A8H7Z9L1"/>
<dbReference type="PANTHER" id="PTHR12760">
    <property type="entry name" value="TETRATRICOPEPTIDE REPEAT PROTEIN"/>
    <property type="match status" value="1"/>
</dbReference>
<sequence>MTIDQALIKRKLLNVASTGRFATFTPEETNHHTKQLKSYLQNHQDKLDSIELFQLFELDFYLSLITGHDIEAKAVLERLNDQFGDKVSSQRIKLLKSIYFEAIGDLESAGKVLSEDPDELELSRRLTTMSRHDGAKYISNLVYYLNLSPGDVIAWCELADEYAKLKEYKKAIHCLKRVLINEPDAYTLYNKIGSYYYQLSLDAKKEKNELLQASVKEYLRSLEIYESNRSTYEGLYKTVQDLEESTQKEKLIKICQRELDTK</sequence>
<keyword evidence="3" id="KW-0472">Membrane</keyword>
<comment type="caution">
    <text evidence="5">The sequence shown here is derived from an EMBL/GenBank/DDBJ whole genome shotgun (WGS) entry which is preliminary data.</text>
</comment>
<evidence type="ECO:0000256" key="3">
    <source>
        <dbReference type="RuleBase" id="RU367091"/>
    </source>
</evidence>
<dbReference type="GeneID" id="93654057"/>
<dbReference type="SMART" id="SM00028">
    <property type="entry name" value="TPR"/>
    <property type="match status" value="1"/>
</dbReference>
<dbReference type="InterPro" id="IPR019734">
    <property type="entry name" value="TPR_rpt"/>
</dbReference>
<feature type="coiled-coil region" evidence="4">
    <location>
        <begin position="201"/>
        <end position="228"/>
    </location>
</feature>
<protein>
    <recommendedName>
        <fullName evidence="3">ER membrane protein complex subunit 2</fullName>
    </recommendedName>
</protein>
<comment type="subcellular location">
    <subcellularLocation>
        <location evidence="3">Endoplasmic reticulum membrane</location>
        <topology evidence="3">Peripheral membrane protein</topology>
        <orientation evidence="3">Cytoplasmic side</orientation>
    </subcellularLocation>
</comment>
<evidence type="ECO:0000256" key="1">
    <source>
        <dbReference type="ARBA" id="ARBA00022803"/>
    </source>
</evidence>
<dbReference type="Gene3D" id="1.25.40.10">
    <property type="entry name" value="Tetratricopeptide repeat domain"/>
    <property type="match status" value="1"/>
</dbReference>
<keyword evidence="4" id="KW-0175">Coiled coil</keyword>
<evidence type="ECO:0000256" key="2">
    <source>
        <dbReference type="PROSITE-ProRule" id="PRU00339"/>
    </source>
</evidence>
<keyword evidence="6" id="KW-1185">Reference proteome</keyword>
<organism evidence="5 6">
    <name type="scientific">Candida metapsilosis</name>
    <dbReference type="NCBI Taxonomy" id="273372"/>
    <lineage>
        <taxon>Eukaryota</taxon>
        <taxon>Fungi</taxon>
        <taxon>Dikarya</taxon>
        <taxon>Ascomycota</taxon>
        <taxon>Saccharomycotina</taxon>
        <taxon>Pichiomycetes</taxon>
        <taxon>Debaryomycetaceae</taxon>
        <taxon>Candida/Lodderomyces clade</taxon>
        <taxon>Candida</taxon>
    </lineage>
</organism>
<proteinExistence type="inferred from homology"/>
<dbReference type="SUPFAM" id="SSF48452">
    <property type="entry name" value="TPR-like"/>
    <property type="match status" value="1"/>
</dbReference>
<reference evidence="5 6" key="1">
    <citation type="submission" date="2020-12" db="EMBL/GenBank/DDBJ databases">
        <title>Effect of drift, selection, and recombination on the evolution of hybrid genomes in Candida yeast pathogens.</title>
        <authorList>
            <person name="Mixao V."/>
            <person name="Ksiezopolska E."/>
            <person name="Saus E."/>
            <person name="Boekhout T."/>
            <person name="Gacser A."/>
            <person name="Gabaldon T."/>
        </authorList>
    </citation>
    <scope>NUCLEOTIDE SEQUENCE [LARGE SCALE GENOMIC DNA]</scope>
    <source>
        <strain evidence="5 6">BP57</strain>
    </source>
</reference>
<dbReference type="OrthoDB" id="124397at2759"/>
<gene>
    <name evidence="5" type="ORF">I9W82_005428</name>
</gene>
<keyword evidence="3" id="KW-0256">Endoplasmic reticulum</keyword>
<accession>A0A8H7Z9L1</accession>
<dbReference type="GO" id="GO:0072546">
    <property type="term" value="C:EMC complex"/>
    <property type="evidence" value="ECO:0007669"/>
    <property type="project" value="UniProtKB-UniRule"/>
</dbReference>
<comment type="subunit">
    <text evidence="3">Component of the ER membrane protein complex (EMC).</text>
</comment>
<evidence type="ECO:0000313" key="6">
    <source>
        <dbReference type="Proteomes" id="UP000669133"/>
    </source>
</evidence>
<dbReference type="PROSITE" id="PS50005">
    <property type="entry name" value="TPR"/>
    <property type="match status" value="1"/>
</dbReference>
<dbReference type="Proteomes" id="UP000669133">
    <property type="component" value="Unassembled WGS sequence"/>
</dbReference>